<feature type="signal peptide" evidence="2">
    <location>
        <begin position="1"/>
        <end position="24"/>
    </location>
</feature>
<comment type="caution">
    <text evidence="3">The sequence shown here is derived from an EMBL/GenBank/DDBJ whole genome shotgun (WGS) entry which is preliminary data.</text>
</comment>
<name>A0ABP9D582_9BACT</name>
<gene>
    <name evidence="3" type="ORF">GCM10023331_10630</name>
</gene>
<keyword evidence="2" id="KW-0732">Signal</keyword>
<dbReference type="Pfam" id="PF11138">
    <property type="entry name" value="DUF2911"/>
    <property type="match status" value="1"/>
</dbReference>
<keyword evidence="4" id="KW-1185">Reference proteome</keyword>
<dbReference type="RefSeq" id="WP_345369835.1">
    <property type="nucleotide sequence ID" value="NZ_BAABJX010000020.1"/>
</dbReference>
<dbReference type="EMBL" id="BAABJX010000020">
    <property type="protein sequence ID" value="GAA4827659.1"/>
    <property type="molecule type" value="Genomic_DNA"/>
</dbReference>
<dbReference type="InterPro" id="IPR011990">
    <property type="entry name" value="TPR-like_helical_dom_sf"/>
</dbReference>
<organism evidence="3 4">
    <name type="scientific">Algivirga pacifica</name>
    <dbReference type="NCBI Taxonomy" id="1162670"/>
    <lineage>
        <taxon>Bacteria</taxon>
        <taxon>Pseudomonadati</taxon>
        <taxon>Bacteroidota</taxon>
        <taxon>Cytophagia</taxon>
        <taxon>Cytophagales</taxon>
        <taxon>Flammeovirgaceae</taxon>
        <taxon>Algivirga</taxon>
    </lineage>
</organism>
<protein>
    <recommendedName>
        <fullName evidence="5">DUF2911 domain-containing protein</fullName>
    </recommendedName>
</protein>
<dbReference type="SUPFAM" id="SSF48452">
    <property type="entry name" value="TPR-like"/>
    <property type="match status" value="1"/>
</dbReference>
<dbReference type="InterPro" id="IPR021314">
    <property type="entry name" value="DUF2911"/>
</dbReference>
<dbReference type="InterPro" id="IPR019734">
    <property type="entry name" value="TPR_rpt"/>
</dbReference>
<evidence type="ECO:0000256" key="2">
    <source>
        <dbReference type="SAM" id="SignalP"/>
    </source>
</evidence>
<evidence type="ECO:0000313" key="3">
    <source>
        <dbReference type="EMBL" id="GAA4827659.1"/>
    </source>
</evidence>
<feature type="chain" id="PRO_5046651213" description="DUF2911 domain-containing protein" evidence="2">
    <location>
        <begin position="25"/>
        <end position="298"/>
    </location>
</feature>
<sequence>MMNKFMTRTLLVVAAMLFNFSAFAQQLPVPSPAASVKQQVGLTDISIDYSSPAVKGRKVFGELQPYGVTWRAGANGATKITFSTDVTINGTALKAGDYSLFLTPYADKAWTFHFNGEGKSIFDYKAGQDVEAIKADDVVRVEAKPMEAPMKERLTYLVEATTDNKATVSLWWEKTMISFEVEVPTETLATANVEAELKQLDRAWRTYQNIAGYYVSANNTAKAMEMIDKSIEVKPEYFWNTWTKAQILAQDGEYKKAVKLAEKAKAFGEKNPDGAFNYFNGQGMIDKDINTWKASAKK</sequence>
<reference evidence="4" key="1">
    <citation type="journal article" date="2019" name="Int. J. Syst. Evol. Microbiol.">
        <title>The Global Catalogue of Microorganisms (GCM) 10K type strain sequencing project: providing services to taxonomists for standard genome sequencing and annotation.</title>
        <authorList>
            <consortium name="The Broad Institute Genomics Platform"/>
            <consortium name="The Broad Institute Genome Sequencing Center for Infectious Disease"/>
            <person name="Wu L."/>
            <person name="Ma J."/>
        </authorList>
    </citation>
    <scope>NUCLEOTIDE SEQUENCE [LARGE SCALE GENOMIC DNA]</scope>
    <source>
        <strain evidence="4">JCM 18326</strain>
    </source>
</reference>
<evidence type="ECO:0000313" key="4">
    <source>
        <dbReference type="Proteomes" id="UP001500298"/>
    </source>
</evidence>
<dbReference type="Gene3D" id="1.25.40.10">
    <property type="entry name" value="Tetratricopeptide repeat domain"/>
    <property type="match status" value="1"/>
</dbReference>
<keyword evidence="1" id="KW-0802">TPR repeat</keyword>
<dbReference type="Proteomes" id="UP001500298">
    <property type="component" value="Unassembled WGS sequence"/>
</dbReference>
<evidence type="ECO:0000256" key="1">
    <source>
        <dbReference type="PROSITE-ProRule" id="PRU00339"/>
    </source>
</evidence>
<proteinExistence type="predicted"/>
<accession>A0ABP9D582</accession>
<evidence type="ECO:0008006" key="5">
    <source>
        <dbReference type="Google" id="ProtNLM"/>
    </source>
</evidence>
<feature type="repeat" description="TPR" evidence="1">
    <location>
        <begin position="204"/>
        <end position="237"/>
    </location>
</feature>
<dbReference type="PROSITE" id="PS50005">
    <property type="entry name" value="TPR"/>
    <property type="match status" value="1"/>
</dbReference>